<keyword evidence="5" id="KW-1185">Reference proteome</keyword>
<dbReference type="Proteomes" id="UP000241229">
    <property type="component" value="Unassembled WGS sequence"/>
</dbReference>
<evidence type="ECO:0000313" key="5">
    <source>
        <dbReference type="Proteomes" id="UP000241229"/>
    </source>
</evidence>
<evidence type="ECO:0000259" key="3">
    <source>
        <dbReference type="Pfam" id="PF22791"/>
    </source>
</evidence>
<name>A0A2P7S135_9HYPH</name>
<evidence type="ECO:0008006" key="6">
    <source>
        <dbReference type="Google" id="ProtNLM"/>
    </source>
</evidence>
<dbReference type="InterPro" id="IPR053895">
    <property type="entry name" value="DUF7011"/>
</dbReference>
<feature type="domain" description="T6SS Transcription factor RovC-like DNA binding" evidence="2">
    <location>
        <begin position="114"/>
        <end position="212"/>
    </location>
</feature>
<dbReference type="AlphaFoldDB" id="A0A2P7S135"/>
<sequence>MGTTGAGSACGGDQPAHMHGSGGFDFFENPAEDARSALPFWQPNPDITLTIATDEDPDTLSPIFDPWRFPGRKTIGHDGFRLALKLSRYGRSWHVHLADALEAAEPFIFAVAPDERATARLREADDMLAMIAGRNAGFVGRRGSTEPVITMQSLQALDGHLAGASERDIGIAIFGEHIVKEKWHSDSELRARVRYLIRRGRTVMTGGYRRLLWGTAARRASEFPMPATLPTGRKTAGRDSPSAAG</sequence>
<organism evidence="4 5">
    <name type="scientific">Kumtagia ephedrae</name>
    <dbReference type="NCBI Taxonomy" id="2116701"/>
    <lineage>
        <taxon>Bacteria</taxon>
        <taxon>Pseudomonadati</taxon>
        <taxon>Pseudomonadota</taxon>
        <taxon>Alphaproteobacteria</taxon>
        <taxon>Hyphomicrobiales</taxon>
        <taxon>Phyllobacteriaceae</taxon>
        <taxon>Kumtagia</taxon>
    </lineage>
</organism>
<protein>
    <recommendedName>
        <fullName evidence="6">DUF2285 domain-containing protein</fullName>
    </recommendedName>
</protein>
<dbReference type="OrthoDB" id="9800831at2"/>
<dbReference type="Pfam" id="PF10074">
    <property type="entry name" value="RovC_DNA-bd"/>
    <property type="match status" value="1"/>
</dbReference>
<dbReference type="EMBL" id="PXYK01000023">
    <property type="protein sequence ID" value="PSJ56177.1"/>
    <property type="molecule type" value="Genomic_DNA"/>
</dbReference>
<comment type="caution">
    <text evidence="4">The sequence shown here is derived from an EMBL/GenBank/DDBJ whole genome shotgun (WGS) entry which is preliminary data.</text>
</comment>
<dbReference type="Pfam" id="PF22791">
    <property type="entry name" value="DUF7011"/>
    <property type="match status" value="1"/>
</dbReference>
<feature type="domain" description="DUF7011" evidence="3">
    <location>
        <begin position="49"/>
        <end position="91"/>
    </location>
</feature>
<feature type="region of interest" description="Disordered" evidence="1">
    <location>
        <begin position="224"/>
        <end position="245"/>
    </location>
</feature>
<dbReference type="InterPro" id="IPR018754">
    <property type="entry name" value="RovC-like_DNA-bd"/>
</dbReference>
<accession>A0A2P7S135</accession>
<reference evidence="4 5" key="1">
    <citation type="submission" date="2018-03" db="EMBL/GenBank/DDBJ databases">
        <title>The draft genome of Mesorhizobium sp. 6GN-30.</title>
        <authorList>
            <person name="Liu L."/>
            <person name="Li L."/>
            <person name="Wang T."/>
            <person name="Zhang X."/>
            <person name="Liang L."/>
        </authorList>
    </citation>
    <scope>NUCLEOTIDE SEQUENCE [LARGE SCALE GENOMIC DNA]</scope>
    <source>
        <strain evidence="4 5">6GN30</strain>
    </source>
</reference>
<evidence type="ECO:0000256" key="1">
    <source>
        <dbReference type="SAM" id="MobiDB-lite"/>
    </source>
</evidence>
<evidence type="ECO:0000259" key="2">
    <source>
        <dbReference type="Pfam" id="PF10074"/>
    </source>
</evidence>
<gene>
    <name evidence="4" type="ORF">C7I84_21695</name>
</gene>
<proteinExistence type="predicted"/>
<evidence type="ECO:0000313" key="4">
    <source>
        <dbReference type="EMBL" id="PSJ56177.1"/>
    </source>
</evidence>